<comment type="caution">
    <text evidence="4">The sequence shown here is derived from an EMBL/GenBank/DDBJ whole genome shotgun (WGS) entry which is preliminary data.</text>
</comment>
<organism evidence="4 5">
    <name type="scientific">Skeletonema marinoi</name>
    <dbReference type="NCBI Taxonomy" id="267567"/>
    <lineage>
        <taxon>Eukaryota</taxon>
        <taxon>Sar</taxon>
        <taxon>Stramenopiles</taxon>
        <taxon>Ochrophyta</taxon>
        <taxon>Bacillariophyta</taxon>
        <taxon>Coscinodiscophyceae</taxon>
        <taxon>Thalassiosirophycidae</taxon>
        <taxon>Thalassiosirales</taxon>
        <taxon>Skeletonemataceae</taxon>
        <taxon>Skeletonema</taxon>
        <taxon>Skeletonema marinoi-dohrnii complex</taxon>
    </lineage>
</organism>
<dbReference type="GO" id="GO:0003723">
    <property type="term" value="F:RNA binding"/>
    <property type="evidence" value="ECO:0007669"/>
    <property type="project" value="TreeGrafter"/>
</dbReference>
<sequence length="391" mass="42710">MPPYPLVPINEEGSWTQLKDDKNSSCNNSVATSSSGILDDPDFNFDPEAVDFEPLLVSGTGKILSYHSEDHIKYYHSSGSYDDDDEDESTVCDASTVVTSASLETHVISNSGGRRRSSRSRRRENNATWNLPVIIRVTGTLALATFMSMRMLSRPQILPRNGSSYQVQTTVAKPEPTYASASVVVTDISTSEVAAGSSYAANQPLFDAVKTNNIELTRLLLDGVSKTAKETNNNYDINCEDPQGMTPLIEATLVGNVDLVKLLLSHGARAQPLPGFLHTPLRAACLTANLDLIRLLLDEGADPNARSDGGRTPLMGACYLRPQFDALPNREELSFAAVQLMLSDPRTSIEDRNSFGESALDLCRSRNYDKSSNLLRSVISQRRSESKQKVG</sequence>
<name>A0AAD8YDZ2_9STRA</name>
<protein>
    <submittedName>
        <fullName evidence="4">Ankyrin repeat domain-containing protein</fullName>
    </submittedName>
</protein>
<gene>
    <name evidence="4" type="ORF">QTG54_005876</name>
</gene>
<feature type="repeat" description="ANK" evidence="3">
    <location>
        <begin position="276"/>
        <end position="308"/>
    </location>
</feature>
<dbReference type="PRINTS" id="PR01415">
    <property type="entry name" value="ANKYRIN"/>
</dbReference>
<dbReference type="Pfam" id="PF12796">
    <property type="entry name" value="Ank_2"/>
    <property type="match status" value="1"/>
</dbReference>
<dbReference type="Pfam" id="PF00023">
    <property type="entry name" value="Ank"/>
    <property type="match status" value="1"/>
</dbReference>
<dbReference type="GO" id="GO:0006396">
    <property type="term" value="P:RNA processing"/>
    <property type="evidence" value="ECO:0007669"/>
    <property type="project" value="TreeGrafter"/>
</dbReference>
<dbReference type="AlphaFoldDB" id="A0AAD8YDZ2"/>
<dbReference type="GO" id="GO:0004540">
    <property type="term" value="F:RNA nuclease activity"/>
    <property type="evidence" value="ECO:0007669"/>
    <property type="project" value="TreeGrafter"/>
</dbReference>
<dbReference type="InterPro" id="IPR002110">
    <property type="entry name" value="Ankyrin_rpt"/>
</dbReference>
<dbReference type="PROSITE" id="PS50088">
    <property type="entry name" value="ANK_REPEAT"/>
    <property type="match status" value="2"/>
</dbReference>
<proteinExistence type="predicted"/>
<evidence type="ECO:0000256" key="2">
    <source>
        <dbReference type="ARBA" id="ARBA00023043"/>
    </source>
</evidence>
<evidence type="ECO:0000313" key="5">
    <source>
        <dbReference type="Proteomes" id="UP001224775"/>
    </source>
</evidence>
<dbReference type="SUPFAM" id="SSF48403">
    <property type="entry name" value="Ankyrin repeat"/>
    <property type="match status" value="1"/>
</dbReference>
<dbReference type="EMBL" id="JATAAI010000009">
    <property type="protein sequence ID" value="KAK1743255.1"/>
    <property type="molecule type" value="Genomic_DNA"/>
</dbReference>
<evidence type="ECO:0000256" key="3">
    <source>
        <dbReference type="PROSITE-ProRule" id="PRU00023"/>
    </source>
</evidence>
<dbReference type="Proteomes" id="UP001224775">
    <property type="component" value="Unassembled WGS sequence"/>
</dbReference>
<feature type="repeat" description="ANK" evidence="3">
    <location>
        <begin position="243"/>
        <end position="268"/>
    </location>
</feature>
<dbReference type="Gene3D" id="1.25.40.20">
    <property type="entry name" value="Ankyrin repeat-containing domain"/>
    <property type="match status" value="1"/>
</dbReference>
<dbReference type="PANTHER" id="PTHR24141">
    <property type="entry name" value="2-5A-DEPENDENT RIBONUCLEASE"/>
    <property type="match status" value="1"/>
</dbReference>
<keyword evidence="2 3" id="KW-0040">ANK repeat</keyword>
<dbReference type="InterPro" id="IPR036770">
    <property type="entry name" value="Ankyrin_rpt-contain_sf"/>
</dbReference>
<reference evidence="4" key="1">
    <citation type="submission" date="2023-06" db="EMBL/GenBank/DDBJ databases">
        <title>Survivors Of The Sea: Transcriptome response of Skeletonema marinoi to long-term dormancy.</title>
        <authorList>
            <person name="Pinder M.I.M."/>
            <person name="Kourtchenko O."/>
            <person name="Robertson E.K."/>
            <person name="Larsson T."/>
            <person name="Maumus F."/>
            <person name="Osuna-Cruz C.M."/>
            <person name="Vancaester E."/>
            <person name="Stenow R."/>
            <person name="Vandepoele K."/>
            <person name="Ploug H."/>
            <person name="Bruchert V."/>
            <person name="Godhe A."/>
            <person name="Topel M."/>
        </authorList>
    </citation>
    <scope>NUCLEOTIDE SEQUENCE</scope>
    <source>
        <strain evidence="4">R05AC</strain>
    </source>
</reference>
<accession>A0AAD8YDZ2</accession>
<evidence type="ECO:0000313" key="4">
    <source>
        <dbReference type="EMBL" id="KAK1743255.1"/>
    </source>
</evidence>
<evidence type="ECO:0000256" key="1">
    <source>
        <dbReference type="ARBA" id="ARBA00022737"/>
    </source>
</evidence>
<keyword evidence="5" id="KW-1185">Reference proteome</keyword>
<keyword evidence="1" id="KW-0677">Repeat</keyword>
<dbReference type="PROSITE" id="PS50297">
    <property type="entry name" value="ANK_REP_REGION"/>
    <property type="match status" value="2"/>
</dbReference>
<dbReference type="PANTHER" id="PTHR24141:SF1">
    <property type="entry name" value="2-5A-DEPENDENT RIBONUCLEASE"/>
    <property type="match status" value="1"/>
</dbReference>
<dbReference type="SMART" id="SM00248">
    <property type="entry name" value="ANK"/>
    <property type="match status" value="4"/>
</dbReference>